<keyword evidence="1" id="KW-0812">Transmembrane</keyword>
<name>A0A554WWM8_9BURK</name>
<reference evidence="2 3" key="1">
    <citation type="submission" date="2019-07" db="EMBL/GenBank/DDBJ databases">
        <title>Tepidimonas thermarum AA-1 draft genome.</title>
        <authorList>
            <person name="Da Costa M.S."/>
            <person name="Froufe H.J.C."/>
            <person name="Egas C."/>
            <person name="Albuquerque L."/>
        </authorList>
    </citation>
    <scope>NUCLEOTIDE SEQUENCE [LARGE SCALE GENOMIC DNA]</scope>
    <source>
        <strain evidence="2 3">AA-1</strain>
    </source>
</reference>
<dbReference type="AlphaFoldDB" id="A0A554WWM8"/>
<proteinExistence type="predicted"/>
<evidence type="ECO:0000313" key="3">
    <source>
        <dbReference type="Proteomes" id="UP000318542"/>
    </source>
</evidence>
<protein>
    <submittedName>
        <fullName evidence="2">Uncharacterized protein</fullName>
    </submittedName>
</protein>
<sequence length="37" mass="4035">MSGRSRVRLSHALPVAALLLVAAYLLSTGLHGWYTPR</sequence>
<evidence type="ECO:0000313" key="2">
    <source>
        <dbReference type="EMBL" id="TSE27968.1"/>
    </source>
</evidence>
<feature type="transmembrane region" description="Helical" evidence="1">
    <location>
        <begin position="12"/>
        <end position="34"/>
    </location>
</feature>
<comment type="caution">
    <text evidence="2">The sequence shown here is derived from an EMBL/GenBank/DDBJ whole genome shotgun (WGS) entry which is preliminary data.</text>
</comment>
<organism evidence="2 3">
    <name type="scientific">Tepidimonas thermarum</name>
    <dbReference type="NCBI Taxonomy" id="335431"/>
    <lineage>
        <taxon>Bacteria</taxon>
        <taxon>Pseudomonadati</taxon>
        <taxon>Pseudomonadota</taxon>
        <taxon>Betaproteobacteria</taxon>
        <taxon>Burkholderiales</taxon>
        <taxon>Tepidimonas</taxon>
    </lineage>
</organism>
<evidence type="ECO:0000256" key="1">
    <source>
        <dbReference type="SAM" id="Phobius"/>
    </source>
</evidence>
<gene>
    <name evidence="2" type="ORF">Tther_02473</name>
</gene>
<accession>A0A554WWM8</accession>
<dbReference type="Proteomes" id="UP000318542">
    <property type="component" value="Unassembled WGS sequence"/>
</dbReference>
<keyword evidence="1" id="KW-1133">Transmembrane helix</keyword>
<keyword evidence="3" id="KW-1185">Reference proteome</keyword>
<dbReference type="EMBL" id="VJOL01000076">
    <property type="protein sequence ID" value="TSE27968.1"/>
    <property type="molecule type" value="Genomic_DNA"/>
</dbReference>
<keyword evidence="1" id="KW-0472">Membrane</keyword>